<dbReference type="EMBL" id="ALAN01000138">
    <property type="protein sequence ID" value="ETI66449.1"/>
    <property type="molecule type" value="Genomic_DNA"/>
</dbReference>
<accession>A0AB94IH56</accession>
<feature type="region of interest" description="Disordered" evidence="1">
    <location>
        <begin position="145"/>
        <end position="175"/>
    </location>
</feature>
<organism evidence="2 3">
    <name type="scientific">Neobacillus vireti LMG 21834</name>
    <dbReference type="NCBI Taxonomy" id="1131730"/>
    <lineage>
        <taxon>Bacteria</taxon>
        <taxon>Bacillati</taxon>
        <taxon>Bacillota</taxon>
        <taxon>Bacilli</taxon>
        <taxon>Bacillales</taxon>
        <taxon>Bacillaceae</taxon>
        <taxon>Neobacillus</taxon>
    </lineage>
</organism>
<gene>
    <name evidence="2" type="ORF">BAVI_22493</name>
</gene>
<name>A0AB94IH56_9BACI</name>
<dbReference type="AlphaFoldDB" id="A0AB94IH56"/>
<feature type="compositionally biased region" description="Acidic residues" evidence="1">
    <location>
        <begin position="165"/>
        <end position="175"/>
    </location>
</feature>
<protein>
    <submittedName>
        <fullName evidence="2">Spore coat protein b</fullName>
    </submittedName>
</protein>
<evidence type="ECO:0000313" key="2">
    <source>
        <dbReference type="EMBL" id="ETI66449.1"/>
    </source>
</evidence>
<keyword evidence="2" id="KW-0946">Virion</keyword>
<evidence type="ECO:0000256" key="1">
    <source>
        <dbReference type="SAM" id="MobiDB-lite"/>
    </source>
</evidence>
<keyword evidence="3" id="KW-1185">Reference proteome</keyword>
<feature type="compositionally biased region" description="Low complexity" evidence="1">
    <location>
        <begin position="149"/>
        <end position="164"/>
    </location>
</feature>
<evidence type="ECO:0000313" key="3">
    <source>
        <dbReference type="Proteomes" id="UP000018877"/>
    </source>
</evidence>
<keyword evidence="2" id="KW-0167">Capsid protein</keyword>
<dbReference type="RefSeq" id="WP_024030663.1">
    <property type="nucleotide sequence ID" value="NZ_ALAN01000138.1"/>
</dbReference>
<sequence>MNKEVMNLHVGKTIRVDRGGPESRQGKLLAVFDDYFVLLTEKDGVVYYKTNHIKSVTESSKDLMKLGLEIPNNFDYKTGDNFHKLLESIKYQWVRINRGNTEALEGVLNDVNKDFASLIVKEEVVRFSMKHIRNISYGLMVERQKNDSNDSNNNQNNDSNGDNDQNSEDNNDNNE</sequence>
<comment type="caution">
    <text evidence="2">The sequence shown here is derived from an EMBL/GenBank/DDBJ whole genome shotgun (WGS) entry which is preliminary data.</text>
</comment>
<dbReference type="Proteomes" id="UP000018877">
    <property type="component" value="Unassembled WGS sequence"/>
</dbReference>
<proteinExistence type="predicted"/>
<reference evidence="2 3" key="1">
    <citation type="journal article" date="2014" name="Environ. Microbiol.">
        <title>The nitrate-ammonifying and nosZ-carrying bacterium Bacillus vireti is a potent source and sink for nitric and nitrous oxide under high nitrate conditions.</title>
        <authorList>
            <person name="Mania D."/>
            <person name="Heylen K."/>
            <person name="van Spanning R.J."/>
            <person name="Frostegard A."/>
        </authorList>
    </citation>
    <scope>NUCLEOTIDE SEQUENCE [LARGE SCALE GENOMIC DNA]</scope>
    <source>
        <strain evidence="2 3">LMG 21834</strain>
    </source>
</reference>